<feature type="signal peptide" evidence="3">
    <location>
        <begin position="1"/>
        <end position="25"/>
    </location>
</feature>
<sequence>MTAAILFLVITIILISIHLLHLASQAMPPALHFTDSKYLRSILALCPMLREEYVPTSLWGKNGHLQTILYGKMGRINSPFPRGERHSATMPDDATMTFDIFQPHQPHNTDGDYTLCVCPGIANSSESLYIRTFVHHAQTEGFRVAVLNHLGALKDVKLTSSRIFTYGGTDEYSTMIDRVLEIYPDTDCIAVGFSMGGNIITKYLGESKENQTKVLCGVSCGQGYDVEKAVEYLMSWENFRRCYVYAMAQHMKSILQQNYGILFGETGDKYDTKQIFSGTSLVDIDTHYSSKRAGFSSVSDYYRWVSSSHYMDNIEIPMFFLNAQDDPLVPPDLINIPKEFASRRNNVIVAETRHGGHLGYFQGGLLIPDTITWLDKVVVEFAHAIVLTSTIKRSSKLQEMVA</sequence>
<evidence type="ECO:0000313" key="5">
    <source>
        <dbReference type="EMBL" id="KAK2143866.1"/>
    </source>
</evidence>
<evidence type="ECO:0000256" key="1">
    <source>
        <dbReference type="ARBA" id="ARBA00010884"/>
    </source>
</evidence>
<feature type="domain" description="AB hydrolase-1" evidence="4">
    <location>
        <begin position="114"/>
        <end position="363"/>
    </location>
</feature>
<feature type="active site" description="Charge relay system" evidence="2">
    <location>
        <position position="326"/>
    </location>
</feature>
<dbReference type="GO" id="GO:0097524">
    <property type="term" value="C:sperm plasma membrane"/>
    <property type="evidence" value="ECO:0007669"/>
    <property type="project" value="TreeGrafter"/>
</dbReference>
<feature type="chain" id="PRO_5042117701" description="AB hydrolase-1 domain-containing protein" evidence="3">
    <location>
        <begin position="26"/>
        <end position="402"/>
    </location>
</feature>
<dbReference type="GO" id="GO:0051792">
    <property type="term" value="P:medium-chain fatty acid biosynthetic process"/>
    <property type="evidence" value="ECO:0007669"/>
    <property type="project" value="TreeGrafter"/>
</dbReference>
<dbReference type="AlphaFoldDB" id="A0AAD9IZJ0"/>
<dbReference type="InterPro" id="IPR029058">
    <property type="entry name" value="AB_hydrolase_fold"/>
</dbReference>
<name>A0AAD9IZJ0_9ANNE</name>
<reference evidence="5" key="1">
    <citation type="journal article" date="2023" name="Mol. Biol. Evol.">
        <title>Third-Generation Sequencing Reveals the Adaptive Role of the Epigenome in Three Deep-Sea Polychaetes.</title>
        <authorList>
            <person name="Perez M."/>
            <person name="Aroh O."/>
            <person name="Sun Y."/>
            <person name="Lan Y."/>
            <person name="Juniper S.K."/>
            <person name="Young C.R."/>
            <person name="Angers B."/>
            <person name="Qian P.Y."/>
        </authorList>
    </citation>
    <scope>NUCLEOTIDE SEQUENCE</scope>
    <source>
        <strain evidence="5">P08H-3</strain>
    </source>
</reference>
<dbReference type="InterPro" id="IPR050960">
    <property type="entry name" value="AB_hydrolase_4_sf"/>
</dbReference>
<evidence type="ECO:0000256" key="2">
    <source>
        <dbReference type="PIRSR" id="PIRSR005211-1"/>
    </source>
</evidence>
<comment type="similarity">
    <text evidence="1">Belongs to the AB hydrolase superfamily. AB hydrolase 4 family.</text>
</comment>
<dbReference type="Pfam" id="PF00561">
    <property type="entry name" value="Abhydrolase_1"/>
    <property type="match status" value="1"/>
</dbReference>
<dbReference type="PIRSF" id="PIRSF005211">
    <property type="entry name" value="Ab_hydro_YheT"/>
    <property type="match status" value="1"/>
</dbReference>
<accession>A0AAD9IZJ0</accession>
<dbReference type="GO" id="GO:0036126">
    <property type="term" value="C:sperm flagellum"/>
    <property type="evidence" value="ECO:0007669"/>
    <property type="project" value="TreeGrafter"/>
</dbReference>
<dbReference type="GO" id="GO:0008126">
    <property type="term" value="F:acetylesterase activity"/>
    <property type="evidence" value="ECO:0007669"/>
    <property type="project" value="TreeGrafter"/>
</dbReference>
<dbReference type="EMBL" id="JAODUP010000806">
    <property type="protein sequence ID" value="KAK2143866.1"/>
    <property type="molecule type" value="Genomic_DNA"/>
</dbReference>
<dbReference type="InterPro" id="IPR000073">
    <property type="entry name" value="AB_hydrolase_1"/>
</dbReference>
<dbReference type="GO" id="GO:0043401">
    <property type="term" value="P:steroid hormone receptor signaling pathway"/>
    <property type="evidence" value="ECO:0007669"/>
    <property type="project" value="TreeGrafter"/>
</dbReference>
<evidence type="ECO:0000259" key="4">
    <source>
        <dbReference type="Pfam" id="PF00561"/>
    </source>
</evidence>
<feature type="active site" description="Charge relay system" evidence="2">
    <location>
        <position position="194"/>
    </location>
</feature>
<comment type="caution">
    <text evidence="5">The sequence shown here is derived from an EMBL/GenBank/DDBJ whole genome shotgun (WGS) entry which is preliminary data.</text>
</comment>
<dbReference type="SUPFAM" id="SSF53474">
    <property type="entry name" value="alpha/beta-Hydrolases"/>
    <property type="match status" value="1"/>
</dbReference>
<keyword evidence="6" id="KW-1185">Reference proteome</keyword>
<gene>
    <name evidence="5" type="ORF">LSH36_806g02000</name>
</gene>
<dbReference type="GO" id="GO:0048240">
    <property type="term" value="P:sperm capacitation"/>
    <property type="evidence" value="ECO:0007669"/>
    <property type="project" value="TreeGrafter"/>
</dbReference>
<evidence type="ECO:0000256" key="3">
    <source>
        <dbReference type="SAM" id="SignalP"/>
    </source>
</evidence>
<dbReference type="GO" id="GO:0046464">
    <property type="term" value="P:acylglycerol catabolic process"/>
    <property type="evidence" value="ECO:0007669"/>
    <property type="project" value="TreeGrafter"/>
</dbReference>
<dbReference type="PANTHER" id="PTHR10794:SF45">
    <property type="entry name" value="MONOACYLGLYCEROL LIPASE ABHD2"/>
    <property type="match status" value="1"/>
</dbReference>
<dbReference type="GO" id="GO:0051793">
    <property type="term" value="P:medium-chain fatty acid catabolic process"/>
    <property type="evidence" value="ECO:0007669"/>
    <property type="project" value="TreeGrafter"/>
</dbReference>
<organism evidence="5 6">
    <name type="scientific">Paralvinella palmiformis</name>
    <dbReference type="NCBI Taxonomy" id="53620"/>
    <lineage>
        <taxon>Eukaryota</taxon>
        <taxon>Metazoa</taxon>
        <taxon>Spiralia</taxon>
        <taxon>Lophotrochozoa</taxon>
        <taxon>Annelida</taxon>
        <taxon>Polychaeta</taxon>
        <taxon>Sedentaria</taxon>
        <taxon>Canalipalpata</taxon>
        <taxon>Terebellida</taxon>
        <taxon>Terebelliformia</taxon>
        <taxon>Alvinellidae</taxon>
        <taxon>Paralvinella</taxon>
    </lineage>
</organism>
<dbReference type="Proteomes" id="UP001208570">
    <property type="component" value="Unassembled WGS sequence"/>
</dbReference>
<dbReference type="GO" id="GO:0047372">
    <property type="term" value="F:monoacylglycerol lipase activity"/>
    <property type="evidence" value="ECO:0007669"/>
    <property type="project" value="TreeGrafter"/>
</dbReference>
<dbReference type="PANTHER" id="PTHR10794">
    <property type="entry name" value="ABHYDROLASE DOMAIN-CONTAINING PROTEIN"/>
    <property type="match status" value="1"/>
</dbReference>
<keyword evidence="3" id="KW-0732">Signal</keyword>
<protein>
    <recommendedName>
        <fullName evidence="4">AB hydrolase-1 domain-containing protein</fullName>
    </recommendedName>
</protein>
<feature type="active site" description="Charge relay system" evidence="2">
    <location>
        <position position="357"/>
    </location>
</feature>
<proteinExistence type="inferred from homology"/>
<dbReference type="Gene3D" id="3.40.50.1820">
    <property type="entry name" value="alpha/beta hydrolase"/>
    <property type="match status" value="1"/>
</dbReference>
<evidence type="ECO:0000313" key="6">
    <source>
        <dbReference type="Proteomes" id="UP001208570"/>
    </source>
</evidence>
<dbReference type="InterPro" id="IPR012020">
    <property type="entry name" value="ABHD4"/>
</dbReference>